<dbReference type="EMBL" id="JBEPSH010000006">
    <property type="protein sequence ID" value="MET4578146.1"/>
    <property type="molecule type" value="Genomic_DNA"/>
</dbReference>
<dbReference type="Proteomes" id="UP001549320">
    <property type="component" value="Unassembled WGS sequence"/>
</dbReference>
<dbReference type="Gene3D" id="3.40.50.1820">
    <property type="entry name" value="alpha/beta hydrolase"/>
    <property type="match status" value="1"/>
</dbReference>
<dbReference type="PANTHER" id="PTHR48081">
    <property type="entry name" value="AB HYDROLASE SUPERFAMILY PROTEIN C4A8.06C"/>
    <property type="match status" value="1"/>
</dbReference>
<dbReference type="SUPFAM" id="SSF53474">
    <property type="entry name" value="alpha/beta-Hydrolases"/>
    <property type="match status" value="1"/>
</dbReference>
<feature type="domain" description="BD-FAE-like" evidence="2">
    <location>
        <begin position="65"/>
        <end position="170"/>
    </location>
</feature>
<dbReference type="Pfam" id="PF20434">
    <property type="entry name" value="BD-FAE"/>
    <property type="match status" value="1"/>
</dbReference>
<dbReference type="InterPro" id="IPR050300">
    <property type="entry name" value="GDXG_lipolytic_enzyme"/>
</dbReference>
<comment type="caution">
    <text evidence="3">The sequence shown here is derived from an EMBL/GenBank/DDBJ whole genome shotgun (WGS) entry which is preliminary data.</text>
</comment>
<evidence type="ECO:0000313" key="4">
    <source>
        <dbReference type="Proteomes" id="UP001549320"/>
    </source>
</evidence>
<protein>
    <submittedName>
        <fullName evidence="3">Acetyl esterase/lipase</fullName>
    </submittedName>
</protein>
<evidence type="ECO:0000256" key="1">
    <source>
        <dbReference type="ARBA" id="ARBA00022801"/>
    </source>
</evidence>
<dbReference type="InterPro" id="IPR049492">
    <property type="entry name" value="BD-FAE-like_dom"/>
</dbReference>
<keyword evidence="1" id="KW-0378">Hydrolase</keyword>
<name>A0ABV2QAU2_9BURK</name>
<proteinExistence type="predicted"/>
<evidence type="ECO:0000313" key="3">
    <source>
        <dbReference type="EMBL" id="MET4578146.1"/>
    </source>
</evidence>
<sequence>MDYMPLFSRLSTPVNRRLGLMGIGSAIATLMAGCSGAQVLNQLVAHDTYHGPTGVPYGPDPRHLLDVYQPNTGTVPGHAPVVLFLYGGNWTRGERGDYRFVGEALAANGIIAVVADYRLSPQVQYDGFLGDCALALQWTLSHAARLGGDPARVMVMGHSAGAYNAAMLALDPRWLAPLSLTPNRLAGWIGLAGPYDFLPIIDPEVRVAFGWPQTPANSQPIFYANAKAPRTLLLAARNDTVVDAQRNTVGLANRLRAGGTEVDMRIFDNIGHVTTVAALARPLDWLAPILPTVVAFVRGESLPTAE</sequence>
<evidence type="ECO:0000259" key="2">
    <source>
        <dbReference type="Pfam" id="PF20434"/>
    </source>
</evidence>
<organism evidence="3 4">
    <name type="scientific">Ottowia thiooxydans</name>
    <dbReference type="NCBI Taxonomy" id="219182"/>
    <lineage>
        <taxon>Bacteria</taxon>
        <taxon>Pseudomonadati</taxon>
        <taxon>Pseudomonadota</taxon>
        <taxon>Betaproteobacteria</taxon>
        <taxon>Burkholderiales</taxon>
        <taxon>Comamonadaceae</taxon>
        <taxon>Ottowia</taxon>
    </lineage>
</organism>
<dbReference type="PANTHER" id="PTHR48081:SF9">
    <property type="entry name" value="CARBOXYLESTERASE"/>
    <property type="match status" value="1"/>
</dbReference>
<reference evidence="3 4" key="1">
    <citation type="submission" date="2024-06" db="EMBL/GenBank/DDBJ databases">
        <title>Sorghum-associated microbial communities from plants grown in Nebraska, USA.</title>
        <authorList>
            <person name="Schachtman D."/>
        </authorList>
    </citation>
    <scope>NUCLEOTIDE SEQUENCE [LARGE SCALE GENOMIC DNA]</scope>
    <source>
        <strain evidence="3 4">2709</strain>
    </source>
</reference>
<gene>
    <name evidence="3" type="ORF">ABIE13_003262</name>
</gene>
<dbReference type="InterPro" id="IPR029058">
    <property type="entry name" value="AB_hydrolase_fold"/>
</dbReference>
<accession>A0ABV2QAU2</accession>
<keyword evidence="4" id="KW-1185">Reference proteome</keyword>